<dbReference type="InterPro" id="IPR025357">
    <property type="entry name" value="DUF4261"/>
</dbReference>
<protein>
    <recommendedName>
        <fullName evidence="2">DUF4261 domain-containing protein</fullName>
    </recommendedName>
</protein>
<evidence type="ECO:0000313" key="3">
    <source>
        <dbReference type="EMBL" id="MBP1991496.1"/>
    </source>
</evidence>
<accession>A0ABS4IX88</accession>
<dbReference type="Pfam" id="PF14080">
    <property type="entry name" value="DUF4261"/>
    <property type="match status" value="1"/>
</dbReference>
<name>A0ABS4IX88_9BACL</name>
<gene>
    <name evidence="3" type="ORF">J2Z66_003103</name>
</gene>
<keyword evidence="4" id="KW-1185">Reference proteome</keyword>
<sequence length="326" mass="36728">MSGSTEELEDEFEDELEGSLEEEQDESGFARTYTVELLYKEKPVLDKDVLYAKMQAYTGDVQRPDEDDKEQTGSGAEMPVWEANDSGADSQLTYMFFHMNHMVEYADGSVPAQTCVFAANEISGSYMYETALQQSWHWPEVRETVDECRHSLLLTDFCAAGLDYKERLQLFQNALRALLETAPCDAIYWKTSEKFIQPQAYTEAVAGGQLLHGALNIRFYSVEGTGSGRQEALMDTCGLAALGIPDVQCHFYDLSPNEVADSLNDLAYYLFDKGNVIQDGETVGMTGDQRWRCEHQFALAVPQRYVIDLDPGEPYYAGKQHHDEAE</sequence>
<evidence type="ECO:0000313" key="4">
    <source>
        <dbReference type="Proteomes" id="UP001519287"/>
    </source>
</evidence>
<feature type="compositionally biased region" description="Acidic residues" evidence="1">
    <location>
        <begin position="1"/>
        <end position="26"/>
    </location>
</feature>
<dbReference type="RefSeq" id="WP_209972251.1">
    <property type="nucleotide sequence ID" value="NZ_JAGGLB010000009.1"/>
</dbReference>
<comment type="caution">
    <text evidence="3">The sequence shown here is derived from an EMBL/GenBank/DDBJ whole genome shotgun (WGS) entry which is preliminary data.</text>
</comment>
<dbReference type="EMBL" id="JAGGLB010000009">
    <property type="protein sequence ID" value="MBP1991496.1"/>
    <property type="molecule type" value="Genomic_DNA"/>
</dbReference>
<reference evidence="3 4" key="1">
    <citation type="submission" date="2021-03" db="EMBL/GenBank/DDBJ databases">
        <title>Genomic Encyclopedia of Type Strains, Phase IV (KMG-IV): sequencing the most valuable type-strain genomes for metagenomic binning, comparative biology and taxonomic classification.</title>
        <authorList>
            <person name="Goeker M."/>
        </authorList>
    </citation>
    <scope>NUCLEOTIDE SEQUENCE [LARGE SCALE GENOMIC DNA]</scope>
    <source>
        <strain evidence="3 4">DSM 26048</strain>
    </source>
</reference>
<evidence type="ECO:0000259" key="2">
    <source>
        <dbReference type="Pfam" id="PF14080"/>
    </source>
</evidence>
<feature type="region of interest" description="Disordered" evidence="1">
    <location>
        <begin position="61"/>
        <end position="83"/>
    </location>
</feature>
<feature type="domain" description="DUF4261" evidence="2">
    <location>
        <begin position="235"/>
        <end position="309"/>
    </location>
</feature>
<evidence type="ECO:0000256" key="1">
    <source>
        <dbReference type="SAM" id="MobiDB-lite"/>
    </source>
</evidence>
<feature type="region of interest" description="Disordered" evidence="1">
    <location>
        <begin position="1"/>
        <end position="28"/>
    </location>
</feature>
<dbReference type="Proteomes" id="UP001519287">
    <property type="component" value="Unassembled WGS sequence"/>
</dbReference>
<organism evidence="3 4">
    <name type="scientific">Paenibacillus eucommiae</name>
    <dbReference type="NCBI Taxonomy" id="1355755"/>
    <lineage>
        <taxon>Bacteria</taxon>
        <taxon>Bacillati</taxon>
        <taxon>Bacillota</taxon>
        <taxon>Bacilli</taxon>
        <taxon>Bacillales</taxon>
        <taxon>Paenibacillaceae</taxon>
        <taxon>Paenibacillus</taxon>
    </lineage>
</organism>
<proteinExistence type="predicted"/>